<feature type="region of interest" description="Disordered" evidence="3">
    <location>
        <begin position="446"/>
        <end position="475"/>
    </location>
</feature>
<dbReference type="Gene3D" id="3.50.50.60">
    <property type="entry name" value="FAD/NAD(P)-binding domain"/>
    <property type="match status" value="1"/>
</dbReference>
<dbReference type="Pfam" id="PF21274">
    <property type="entry name" value="Rng_hyd_C"/>
    <property type="match status" value="1"/>
</dbReference>
<organism evidence="5 6">
    <name type="scientific">Saccharopolyspora flava</name>
    <dbReference type="NCBI Taxonomy" id="95161"/>
    <lineage>
        <taxon>Bacteria</taxon>
        <taxon>Bacillati</taxon>
        <taxon>Actinomycetota</taxon>
        <taxon>Actinomycetes</taxon>
        <taxon>Pseudonocardiales</taxon>
        <taxon>Pseudonocardiaceae</taxon>
        <taxon>Saccharopolyspora</taxon>
    </lineage>
</organism>
<name>A0A1I6RLJ3_9PSEU</name>
<evidence type="ECO:0000256" key="3">
    <source>
        <dbReference type="SAM" id="MobiDB-lite"/>
    </source>
</evidence>
<keyword evidence="5" id="KW-0560">Oxidoreductase</keyword>
<keyword evidence="2" id="KW-0274">FAD</keyword>
<keyword evidence="1" id="KW-0285">Flavoprotein</keyword>
<dbReference type="InterPro" id="IPR050641">
    <property type="entry name" value="RIFMO-like"/>
</dbReference>
<evidence type="ECO:0000313" key="5">
    <source>
        <dbReference type="EMBL" id="SFS65562.1"/>
    </source>
</evidence>
<accession>A0A1I6RLJ3</accession>
<feature type="region of interest" description="Disordered" evidence="3">
    <location>
        <begin position="586"/>
        <end position="610"/>
    </location>
</feature>
<protein>
    <submittedName>
        <fullName evidence="5">2,4-dichlorophenol 6-monooxygenase</fullName>
    </submittedName>
</protein>
<dbReference type="OrthoDB" id="4246007at2"/>
<dbReference type="Gene3D" id="3.30.9.10">
    <property type="entry name" value="D-Amino Acid Oxidase, subunit A, domain 2"/>
    <property type="match status" value="1"/>
</dbReference>
<dbReference type="STRING" id="95161.SAMN05660874_02346"/>
<dbReference type="GO" id="GO:0016709">
    <property type="term" value="F:oxidoreductase activity, acting on paired donors, with incorporation or reduction of molecular oxygen, NAD(P)H as one donor, and incorporation of one atom of oxygen"/>
    <property type="evidence" value="ECO:0007669"/>
    <property type="project" value="UniProtKB-ARBA"/>
</dbReference>
<evidence type="ECO:0000259" key="4">
    <source>
        <dbReference type="Pfam" id="PF01494"/>
    </source>
</evidence>
<dbReference type="Pfam" id="PF01494">
    <property type="entry name" value="FAD_binding_3"/>
    <property type="match status" value="1"/>
</dbReference>
<dbReference type="RefSeq" id="WP_093416112.1">
    <property type="nucleotide sequence ID" value="NZ_FOZX01000003.1"/>
</dbReference>
<evidence type="ECO:0000256" key="1">
    <source>
        <dbReference type="ARBA" id="ARBA00022630"/>
    </source>
</evidence>
<reference evidence="6" key="1">
    <citation type="submission" date="2016-10" db="EMBL/GenBank/DDBJ databases">
        <authorList>
            <person name="Varghese N."/>
            <person name="Submissions S."/>
        </authorList>
    </citation>
    <scope>NUCLEOTIDE SEQUENCE [LARGE SCALE GENOMIC DNA]</scope>
    <source>
        <strain evidence="6">DSM 44771</strain>
    </source>
</reference>
<dbReference type="Gene3D" id="3.40.30.120">
    <property type="match status" value="1"/>
</dbReference>
<keyword evidence="5" id="KW-0503">Monooxygenase</keyword>
<dbReference type="InterPro" id="IPR036188">
    <property type="entry name" value="FAD/NAD-bd_sf"/>
</dbReference>
<dbReference type="PANTHER" id="PTHR43004">
    <property type="entry name" value="TRK SYSTEM POTASSIUM UPTAKE PROTEIN"/>
    <property type="match status" value="1"/>
</dbReference>
<dbReference type="PRINTS" id="PR00420">
    <property type="entry name" value="RNGMNOXGNASE"/>
</dbReference>
<gene>
    <name evidence="5" type="ORF">SAMN05660874_02346</name>
</gene>
<dbReference type="InterPro" id="IPR002938">
    <property type="entry name" value="FAD-bd"/>
</dbReference>
<sequence length="610" mass="65955">MTDPCDVPVLIVGGGGAGLTASILLSLQGVESLLVSAAPTTSTQPKAHVLHQRTMEILRDAGVADAVYERGTPPQNMSYAGWYLDGTDHPQRGRCLAKVELWGAGGANPAWLAASACRPANLPQMRLEPLLKQRADELAPDGVRFGHEVTAFEQNATGVTTTVRDRATDRTYRVRSKCLLACDGGRMIGPALGIGSEGVDDIARMVSVHLSADLSKSVSDPEVLLRWLWLPETGVGATLLPVGPDSWGPDSEEWVVHTSPVTGDLDAPDDESVLAEVRHILGLTEQEMTVHTVSRWTMGGSVAERFRDGRIFLLGDAAHRFPPTGGYGLNSAVQDAHNLAWKLAAVVHGEADPELLDSYEVERRKVTGRTVGQAVNNIVNHLQAIETVGMGPGSVPEENWTSLHRLWSGRPEDASFRALVRRAIASQSMEFNALNLESGYTYESDAVIPDGTPEPSNPDPIRHYQPGTRPGQPLPHAQLEDADGRRFPIMDLVRPGRFLLIAGEDDRWTGAARELVERSELPLDAVSIGHLDGDYQDPRSAWVGHRGVTERGAVLVRPDRFVAWRSRDAAEDPVAELTAVFTRILGGTDHRETPGDRSGSAPRIATQGTS</sequence>
<dbReference type="PANTHER" id="PTHR43004:SF8">
    <property type="entry name" value="FAD-BINDING DOMAIN-CONTAINING PROTEIN-RELATED"/>
    <property type="match status" value="1"/>
</dbReference>
<dbReference type="GO" id="GO:0071949">
    <property type="term" value="F:FAD binding"/>
    <property type="evidence" value="ECO:0007669"/>
    <property type="project" value="InterPro"/>
</dbReference>
<evidence type="ECO:0000313" key="6">
    <source>
        <dbReference type="Proteomes" id="UP000198852"/>
    </source>
</evidence>
<dbReference type="Proteomes" id="UP000198852">
    <property type="component" value="Unassembled WGS sequence"/>
</dbReference>
<dbReference type="AlphaFoldDB" id="A0A1I6RLJ3"/>
<keyword evidence="6" id="KW-1185">Reference proteome</keyword>
<feature type="domain" description="FAD-binding" evidence="4">
    <location>
        <begin position="6"/>
        <end position="371"/>
    </location>
</feature>
<evidence type="ECO:0000256" key="2">
    <source>
        <dbReference type="ARBA" id="ARBA00022827"/>
    </source>
</evidence>
<proteinExistence type="predicted"/>
<dbReference type="EMBL" id="FOZX01000003">
    <property type="protein sequence ID" value="SFS65562.1"/>
    <property type="molecule type" value="Genomic_DNA"/>
</dbReference>
<dbReference type="SUPFAM" id="SSF51905">
    <property type="entry name" value="FAD/NAD(P)-binding domain"/>
    <property type="match status" value="1"/>
</dbReference>